<dbReference type="Pfam" id="PF00535">
    <property type="entry name" value="Glycos_transf_2"/>
    <property type="match status" value="1"/>
</dbReference>
<keyword evidence="3 7" id="KW-0808">Transferase</keyword>
<evidence type="ECO:0000313" key="8">
    <source>
        <dbReference type="Proteomes" id="UP000539175"/>
    </source>
</evidence>
<dbReference type="InterPro" id="IPR029044">
    <property type="entry name" value="Nucleotide-diphossugar_trans"/>
</dbReference>
<evidence type="ECO:0000259" key="6">
    <source>
        <dbReference type="Pfam" id="PF00535"/>
    </source>
</evidence>
<dbReference type="Pfam" id="PF00534">
    <property type="entry name" value="Glycos_transf_1"/>
    <property type="match status" value="2"/>
</dbReference>
<dbReference type="InterPro" id="IPR001296">
    <property type="entry name" value="Glyco_trans_1"/>
</dbReference>
<keyword evidence="2" id="KW-0328">Glycosyltransferase</keyword>
<evidence type="ECO:0000256" key="3">
    <source>
        <dbReference type="ARBA" id="ARBA00022679"/>
    </source>
</evidence>
<dbReference type="SUPFAM" id="SSF53756">
    <property type="entry name" value="UDP-Glycosyltransferase/glycogen phosphorylase"/>
    <property type="match status" value="2"/>
</dbReference>
<dbReference type="Gene3D" id="3.90.550.10">
    <property type="entry name" value="Spore Coat Polysaccharide Biosynthesis Protein SpsA, Chain A"/>
    <property type="match status" value="1"/>
</dbReference>
<feature type="region of interest" description="Disordered" evidence="4">
    <location>
        <begin position="1"/>
        <end position="23"/>
    </location>
</feature>
<evidence type="ECO:0000256" key="4">
    <source>
        <dbReference type="SAM" id="MobiDB-lite"/>
    </source>
</evidence>
<dbReference type="Gene3D" id="3.40.50.2000">
    <property type="entry name" value="Glycogen Phosphorylase B"/>
    <property type="match status" value="2"/>
</dbReference>
<evidence type="ECO:0000313" key="7">
    <source>
        <dbReference type="EMBL" id="MBB6252991.1"/>
    </source>
</evidence>
<dbReference type="CDD" id="cd04186">
    <property type="entry name" value="GT_2_like_c"/>
    <property type="match status" value="1"/>
</dbReference>
<feature type="domain" description="Glycosyl transferase family 1" evidence="5">
    <location>
        <begin position="1012"/>
        <end position="1174"/>
    </location>
</feature>
<reference evidence="7 8" key="1">
    <citation type="submission" date="2020-08" db="EMBL/GenBank/DDBJ databases">
        <title>Genomic Encyclopedia of Type Strains, Phase IV (KMG-IV): sequencing the most valuable type-strain genomes for metagenomic binning, comparative biology and taxonomic classification.</title>
        <authorList>
            <person name="Goeker M."/>
        </authorList>
    </citation>
    <scope>NUCLEOTIDE SEQUENCE [LARGE SCALE GENOMIC DNA]</scope>
    <source>
        <strain evidence="7 8">DSM 22198</strain>
    </source>
</reference>
<evidence type="ECO:0000256" key="1">
    <source>
        <dbReference type="ARBA" id="ARBA00006739"/>
    </source>
</evidence>
<dbReference type="CDD" id="cd03801">
    <property type="entry name" value="GT4_PimA-like"/>
    <property type="match status" value="1"/>
</dbReference>
<dbReference type="AlphaFoldDB" id="A0A7X0EFF2"/>
<organism evidence="7 8">
    <name type="scientific">Nitrospirillum iridis</name>
    <dbReference type="NCBI Taxonomy" id="765888"/>
    <lineage>
        <taxon>Bacteria</taxon>
        <taxon>Pseudomonadati</taxon>
        <taxon>Pseudomonadota</taxon>
        <taxon>Alphaproteobacteria</taxon>
        <taxon>Rhodospirillales</taxon>
        <taxon>Azospirillaceae</taxon>
        <taxon>Nitrospirillum</taxon>
    </lineage>
</organism>
<protein>
    <submittedName>
        <fullName evidence="7">GT2 family glycosyltransferase/glycosyltransferase involved in cell wall biosynthesis</fullName>
    </submittedName>
</protein>
<comment type="similarity">
    <text evidence="1">Belongs to the glycosyltransferase 2 family.</text>
</comment>
<dbReference type="GO" id="GO:0016757">
    <property type="term" value="F:glycosyltransferase activity"/>
    <property type="evidence" value="ECO:0007669"/>
    <property type="project" value="UniProtKB-KW"/>
</dbReference>
<dbReference type="PANTHER" id="PTHR43179">
    <property type="entry name" value="RHAMNOSYLTRANSFERASE WBBL"/>
    <property type="match status" value="1"/>
</dbReference>
<feature type="domain" description="Glycosyl transferase family 1" evidence="5">
    <location>
        <begin position="346"/>
        <end position="496"/>
    </location>
</feature>
<sequence>MKQKKSQVDAGARKRGGFPNVSERLRALRDAGPHPAPESRVQSADYALLSSSDLFSRDWYLLTYPDVATVGMDPIHHYLEYGWREGRQPGPDFDAQQYLDANPDVAAAGLPALVHYLRHGEAEGRRFYAPKIQYNSRKFWFHIGDSVEWLKERPQITGVGRVSTELLFAILENSIGREVRPCVFGDSPTGIVAASMADDIQYLSKRMGRKLSGQRPAASSASARAFPVPGDHILFTGLVWTPTYTEKFKYFSSVGIDFSVLVHDIIPIEHPEMVGPDYHKAFTEWMTTVLMTASVIYVSNEHVKQKIRRFAMLRKIRTEPTIVDISFGLRAPESNAATAATVVEMPDRQDFVLCVGTIDERKNQRFLCQLWVKLASQLGEGALPRLVLAGRDDLGVVQSDSAVRALAARGKIQVLENLTDAQISDLYRRCLFTAFPSLSEGYGLPVAESLLYGKVCLTSNLPEIRAHAGDFVWYFAPGDMKGALEVFTKAIGDRTALRKAEARIAEGFDPPQWRDTILDMLEAASAADRNRARSADGRNEVCFAGAREIDPVATLIKATRYCTDQKPDVSILIINWNAAELTLECLRQIWSQTDGHTYEIIIVDNGSALDDVAKLRDLGPGVRLLDLGMNRYFGEANNIAAEVATGRYLCLLNNDAFAQPDWLTALVAPLRTDPRVGATGPMFLYPDGVIQEAGGVIDPNGYPIRFGRGERQASDEVLKPKFVDYISAAALVIPRDVFMEVGGFDLAYEPAYYEDTDLCMKIQAMGRNVLYCPDARIIHIEGSSANGNAEAEARRKALGDLNRDKFTARWGQYLKTRREARLLAVRKQFLPSAPPLPPMTVPAAGKARPKAVVCTPYELTPGGGERYLLTLAMALSEDYDVAVVSPWRYSRLRLRNLGCEFNLDLSRLDIMAEAEFLQADPPDLMVSMGNHIIPPIAARGKHNIYHCQFPFPMGRSAIGLADREIFSGYQQIVVNSHYTSTHILANLSAYQLPNIPIKVINPPVPLIDCGTPVKKRIILSVGRFFAGGHSKRHDALIDTYKKIMPMFGEPVELHLAGSSMPGSIHMDYLAKVRAAAEGYPVHLHVNISAEDLHKLYCEAPVYWHGTGIGADLIENPAKAEHFGIAIVEAMSARAVPFALNSGGPREIIADGETGFLYDTPESLAEKTLSIFSKSNASHLTQIGLAAGRRAQAFSQQAFIDNVKALIRSSASA</sequence>
<accession>A0A7X0EFF2</accession>
<dbReference type="Proteomes" id="UP000539175">
    <property type="component" value="Unassembled WGS sequence"/>
</dbReference>
<dbReference type="PANTHER" id="PTHR43179:SF12">
    <property type="entry name" value="GALACTOFURANOSYLTRANSFERASE GLFT2"/>
    <property type="match status" value="1"/>
</dbReference>
<dbReference type="SUPFAM" id="SSF53448">
    <property type="entry name" value="Nucleotide-diphospho-sugar transferases"/>
    <property type="match status" value="1"/>
</dbReference>
<proteinExistence type="inferred from homology"/>
<dbReference type="RefSeq" id="WP_184802966.1">
    <property type="nucleotide sequence ID" value="NZ_JACIIZ010000010.1"/>
</dbReference>
<gene>
    <name evidence="7" type="ORF">FHS74_003560</name>
</gene>
<comment type="caution">
    <text evidence="7">The sequence shown here is derived from an EMBL/GenBank/DDBJ whole genome shotgun (WGS) entry which is preliminary data.</text>
</comment>
<keyword evidence="8" id="KW-1185">Reference proteome</keyword>
<dbReference type="InterPro" id="IPR001173">
    <property type="entry name" value="Glyco_trans_2-like"/>
</dbReference>
<evidence type="ECO:0000259" key="5">
    <source>
        <dbReference type="Pfam" id="PF00534"/>
    </source>
</evidence>
<name>A0A7X0EFF2_9PROT</name>
<evidence type="ECO:0000256" key="2">
    <source>
        <dbReference type="ARBA" id="ARBA00022676"/>
    </source>
</evidence>
<dbReference type="EMBL" id="JACIIZ010000010">
    <property type="protein sequence ID" value="MBB6252991.1"/>
    <property type="molecule type" value="Genomic_DNA"/>
</dbReference>
<feature type="domain" description="Glycosyltransferase 2-like" evidence="6">
    <location>
        <begin position="570"/>
        <end position="688"/>
    </location>
</feature>